<name>A0A1H6T441_9EURY</name>
<accession>A0A1H6T441</accession>
<evidence type="ECO:0000313" key="2">
    <source>
        <dbReference type="EMBL" id="SEI74899.1"/>
    </source>
</evidence>
<dbReference type="OrthoDB" id="18264at2157"/>
<dbReference type="KEGG" id="hae:halTADL_0943"/>
<sequence>MEDIAFRDRAVYLPATETLVVADLHIGREAAANVSAPLGERGDLLDRLSTLRSAFEPAQIVFAGDLLHSFSTVPDGVAETVDQLYQDCVDDGASVVAIEGNHDQLLDTVWPRSVDSAVKLDDGTVICHGHEEPELSGTRYLIGHDHPAITIEGVKRPCCCVDASGYRDSELIVLPAFTRLAGGVELNHAQASTLQSPLITSVDSLQPIVWDHDRQNALEFPPLGEFRRLL</sequence>
<dbReference type="STRING" id="1073996.SAMN05444271_10737"/>
<keyword evidence="3" id="KW-1185">Reference proteome</keyword>
<protein>
    <submittedName>
        <fullName evidence="2">Putative phosphoesterase</fullName>
    </submittedName>
</protein>
<evidence type="ECO:0000259" key="1">
    <source>
        <dbReference type="Pfam" id="PF00149"/>
    </source>
</evidence>
<reference evidence="2 3" key="1">
    <citation type="submission" date="2016-10" db="EMBL/GenBank/DDBJ databases">
        <authorList>
            <person name="de Groot N.N."/>
        </authorList>
    </citation>
    <scope>NUCLEOTIDE SEQUENCE [LARGE SCALE GENOMIC DNA]</scope>
    <source>
        <strain evidence="2 3">DSM 22187</strain>
    </source>
</reference>
<dbReference type="Proteomes" id="UP000198888">
    <property type="component" value="Unassembled WGS sequence"/>
</dbReference>
<dbReference type="RefSeq" id="WP_089671635.1">
    <property type="nucleotide sequence ID" value="NZ_CP024845.1"/>
</dbReference>
<dbReference type="Pfam" id="PF00149">
    <property type="entry name" value="Metallophos"/>
    <property type="match status" value="1"/>
</dbReference>
<proteinExistence type="predicted"/>
<dbReference type="Gene3D" id="3.60.21.10">
    <property type="match status" value="1"/>
</dbReference>
<dbReference type="PANTHER" id="PTHR39323">
    <property type="entry name" value="BLR1149 PROTEIN"/>
    <property type="match status" value="1"/>
</dbReference>
<feature type="domain" description="Calcineurin-like phosphoesterase" evidence="1">
    <location>
        <begin position="19"/>
        <end position="130"/>
    </location>
</feature>
<dbReference type="PANTHER" id="PTHR39323:SF1">
    <property type="entry name" value="BLR1149 PROTEIN"/>
    <property type="match status" value="1"/>
</dbReference>
<dbReference type="PIRSF" id="PIRSF000887">
    <property type="entry name" value="Pesterase_MJ0037"/>
    <property type="match status" value="1"/>
</dbReference>
<dbReference type="EMBL" id="FNYR01000007">
    <property type="protein sequence ID" value="SEI74899.1"/>
    <property type="molecule type" value="Genomic_DNA"/>
</dbReference>
<gene>
    <name evidence="2" type="ORF">SAMN05444271_10737</name>
</gene>
<organism evidence="2 3">
    <name type="scientific">Halohasta litchfieldiae</name>
    <dbReference type="NCBI Taxonomy" id="1073996"/>
    <lineage>
        <taxon>Archaea</taxon>
        <taxon>Methanobacteriati</taxon>
        <taxon>Methanobacteriota</taxon>
        <taxon>Stenosarchaea group</taxon>
        <taxon>Halobacteria</taxon>
        <taxon>Halobacteriales</taxon>
        <taxon>Haloferacaceae</taxon>
        <taxon>Halohasta</taxon>
    </lineage>
</organism>
<evidence type="ECO:0000313" key="3">
    <source>
        <dbReference type="Proteomes" id="UP000198888"/>
    </source>
</evidence>
<dbReference type="InterPro" id="IPR024173">
    <property type="entry name" value="Pesterase_MJ0037-like"/>
</dbReference>
<dbReference type="GO" id="GO:0016787">
    <property type="term" value="F:hydrolase activity"/>
    <property type="evidence" value="ECO:0007669"/>
    <property type="project" value="InterPro"/>
</dbReference>
<dbReference type="InterPro" id="IPR004843">
    <property type="entry name" value="Calcineurin-like_PHP"/>
</dbReference>
<dbReference type="GeneID" id="35001758"/>
<accession>A0A2H4Q094</accession>
<dbReference type="InterPro" id="IPR029052">
    <property type="entry name" value="Metallo-depent_PP-like"/>
</dbReference>
<dbReference type="AlphaFoldDB" id="A0A1H6T441"/>
<dbReference type="SUPFAM" id="SSF56300">
    <property type="entry name" value="Metallo-dependent phosphatases"/>
    <property type="match status" value="1"/>
</dbReference>